<dbReference type="OrthoDB" id="470139at2"/>
<reference evidence="1 2" key="1">
    <citation type="submission" date="2017-08" db="EMBL/GenBank/DDBJ databases">
        <title>Virgibacillus indicus sp. nov. and Virgibacillus profoundi sp. nov, two moderately halophilic bacteria isolated from marine sediment by using the Microfluidic Streak Plate.</title>
        <authorList>
            <person name="Xu B."/>
            <person name="Hu B."/>
            <person name="Wang J."/>
            <person name="Zhu Y."/>
            <person name="Huang L."/>
            <person name="Du W."/>
            <person name="Huang Y."/>
        </authorList>
    </citation>
    <scope>NUCLEOTIDE SEQUENCE [LARGE SCALE GENOMIC DNA]</scope>
    <source>
        <strain evidence="1 2">IO3-P3-H5</strain>
    </source>
</reference>
<proteinExistence type="predicted"/>
<dbReference type="EMBL" id="NPOA01000011">
    <property type="protein sequence ID" value="PAV28685.1"/>
    <property type="molecule type" value="Genomic_DNA"/>
</dbReference>
<evidence type="ECO:0000313" key="1">
    <source>
        <dbReference type="EMBL" id="PAV28685.1"/>
    </source>
</evidence>
<sequence>MKIKQLYKALLALEKPVRVTKSLIGKRLGVLFNIEKYLQQLPKTKTS</sequence>
<keyword evidence="2" id="KW-1185">Reference proteome</keyword>
<evidence type="ECO:0000313" key="2">
    <source>
        <dbReference type="Proteomes" id="UP000218887"/>
    </source>
</evidence>
<gene>
    <name evidence="1" type="ORF">CIL05_15460</name>
</gene>
<dbReference type="Proteomes" id="UP000218887">
    <property type="component" value="Unassembled WGS sequence"/>
</dbReference>
<name>A0A2A2IC14_9BACI</name>
<protein>
    <submittedName>
        <fullName evidence="1">Uncharacterized protein</fullName>
    </submittedName>
</protein>
<dbReference type="AlphaFoldDB" id="A0A2A2IC14"/>
<comment type="caution">
    <text evidence="1">The sequence shown here is derived from an EMBL/GenBank/DDBJ whole genome shotgun (WGS) entry which is preliminary data.</text>
</comment>
<accession>A0A2A2IC14</accession>
<organism evidence="1 2">
    <name type="scientific">Virgibacillus profundi</name>
    <dbReference type="NCBI Taxonomy" id="2024555"/>
    <lineage>
        <taxon>Bacteria</taxon>
        <taxon>Bacillati</taxon>
        <taxon>Bacillota</taxon>
        <taxon>Bacilli</taxon>
        <taxon>Bacillales</taxon>
        <taxon>Bacillaceae</taxon>
        <taxon>Virgibacillus</taxon>
    </lineage>
</organism>